<evidence type="ECO:0000313" key="5">
    <source>
        <dbReference type="Proteomes" id="UP000050794"/>
    </source>
</evidence>
<feature type="region of interest" description="Disordered" evidence="3">
    <location>
        <begin position="1"/>
        <end position="24"/>
    </location>
</feature>
<feature type="region of interest" description="Disordered" evidence="3">
    <location>
        <begin position="83"/>
        <end position="226"/>
    </location>
</feature>
<dbReference type="AlphaFoldDB" id="A0A183UR12"/>
<dbReference type="PANTHER" id="PTHR12842">
    <property type="entry name" value="FI01459P"/>
    <property type="match status" value="1"/>
</dbReference>
<feature type="compositionally biased region" description="Polar residues" evidence="3">
    <location>
        <begin position="353"/>
        <end position="366"/>
    </location>
</feature>
<feature type="compositionally biased region" description="Basic and acidic residues" evidence="3">
    <location>
        <begin position="210"/>
        <end position="221"/>
    </location>
</feature>
<comment type="similarity">
    <text evidence="1">Belongs to the FAM114 family.</text>
</comment>
<dbReference type="Pfam" id="PF05334">
    <property type="entry name" value="DUF719"/>
    <property type="match status" value="1"/>
</dbReference>
<accession>A0A183UR12</accession>
<name>A0A183UR12_TOXCA</name>
<evidence type="ECO:0000256" key="3">
    <source>
        <dbReference type="SAM" id="MobiDB-lite"/>
    </source>
</evidence>
<dbReference type="WBParaSite" id="TCNE_0001093201-mRNA-1">
    <property type="protein sequence ID" value="TCNE_0001093201-mRNA-1"/>
    <property type="gene ID" value="TCNE_0001093201"/>
</dbReference>
<dbReference type="Proteomes" id="UP000050794">
    <property type="component" value="Unassembled WGS sequence"/>
</dbReference>
<feature type="compositionally biased region" description="Polar residues" evidence="3">
    <location>
        <begin position="91"/>
        <end position="109"/>
    </location>
</feature>
<evidence type="ECO:0000313" key="4">
    <source>
        <dbReference type="EMBL" id="VDM42253.1"/>
    </source>
</evidence>
<reference evidence="6" key="1">
    <citation type="submission" date="2016-06" db="UniProtKB">
        <authorList>
            <consortium name="WormBaseParasite"/>
        </authorList>
    </citation>
    <scope>IDENTIFICATION</scope>
</reference>
<reference evidence="4 5" key="2">
    <citation type="submission" date="2018-11" db="EMBL/GenBank/DDBJ databases">
        <authorList>
            <consortium name="Pathogen Informatics"/>
        </authorList>
    </citation>
    <scope>NUCLEOTIDE SEQUENCE [LARGE SCALE GENOMIC DNA]</scope>
</reference>
<feature type="compositionally biased region" description="Basic and acidic residues" evidence="3">
    <location>
        <begin position="120"/>
        <end position="162"/>
    </location>
</feature>
<feature type="region of interest" description="Disordered" evidence="3">
    <location>
        <begin position="349"/>
        <end position="369"/>
    </location>
</feature>
<dbReference type="EMBL" id="UYWY01020668">
    <property type="protein sequence ID" value="VDM42253.1"/>
    <property type="molecule type" value="Genomic_DNA"/>
</dbReference>
<evidence type="ECO:0000256" key="1">
    <source>
        <dbReference type="ARBA" id="ARBA00006903"/>
    </source>
</evidence>
<sequence length="577" mass="64622">MSDSDSDSFHSASEGEYFDDAEDRRKCCSSEQHEEVVKQSNDVCMKCDELQFERLKQEASGSVALANGDNAFESFVPLQSKELRTSEVEGNYTNVSELSSLSNTVSRDNSAFELATNEQQQRHTNDDKGGKDKRSDSSGKDDSKSSKSDGWDEWDEEHHSDNNNEEDTSGWEKWDTMESELSAEQSPIENEKRATKQSGGINKSQQVEQGDDKKTGDESESTRSSLWTWTDISGAVAAVGEGISNVVESSLGLPSPEEMVKRQIEESKQKQVSADEKVNEEVNVGQSLFGGFITGIGSNLVTGSLDVLESLGKKTFEKLTVQREGSARRRLIFEQDEGQNLSDVLKELRGSQRTEQNMNASDSSPESNRETTFIDLFEKYGGLVHLEGLEMLSENFLKRLPIEKRREVQSIMKEALSEGLVDSHEDEDFSAQLNRVLATIGLPYNGSNLIECEKRCRRRCQMLSMDPRIAFTDFLEIVAELTANSVETMHKLGQLMLIGVRRPSEKSVCELLALIGRRISFFSNEYADHLNSMNDNIDSVEELVTTVFLSANDAFVYVQQSVRLLRPFLLSKGNRQD</sequence>
<dbReference type="InterPro" id="IPR007998">
    <property type="entry name" value="DUF719"/>
</dbReference>
<evidence type="ECO:0000313" key="6">
    <source>
        <dbReference type="WBParaSite" id="TCNE_0001093201-mRNA-1"/>
    </source>
</evidence>
<proteinExistence type="inferred from homology"/>
<feature type="compositionally biased region" description="Polar residues" evidence="3">
    <location>
        <begin position="196"/>
        <end position="208"/>
    </location>
</feature>
<organism evidence="5 6">
    <name type="scientific">Toxocara canis</name>
    <name type="common">Canine roundworm</name>
    <dbReference type="NCBI Taxonomy" id="6265"/>
    <lineage>
        <taxon>Eukaryota</taxon>
        <taxon>Metazoa</taxon>
        <taxon>Ecdysozoa</taxon>
        <taxon>Nematoda</taxon>
        <taxon>Chromadorea</taxon>
        <taxon>Rhabditida</taxon>
        <taxon>Spirurina</taxon>
        <taxon>Ascaridomorpha</taxon>
        <taxon>Ascaridoidea</taxon>
        <taxon>Toxocaridae</taxon>
        <taxon>Toxocara</taxon>
    </lineage>
</organism>
<keyword evidence="5" id="KW-1185">Reference proteome</keyword>
<protein>
    <submittedName>
        <fullName evidence="6">Protein FAM114A2</fullName>
    </submittedName>
</protein>
<evidence type="ECO:0000256" key="2">
    <source>
        <dbReference type="ARBA" id="ARBA00022553"/>
    </source>
</evidence>
<gene>
    <name evidence="4" type="ORF">TCNE_LOCUS10932</name>
</gene>
<keyword evidence="2" id="KW-0597">Phosphoprotein</keyword>
<dbReference type="PANTHER" id="PTHR12842:SF6">
    <property type="entry name" value="FI01459P"/>
    <property type="match status" value="1"/>
</dbReference>